<feature type="non-terminal residue" evidence="1">
    <location>
        <position position="1"/>
    </location>
</feature>
<dbReference type="AlphaFoldDB" id="A0ABD3VKS3"/>
<gene>
    <name evidence="1" type="ORF">ACJMK2_008171</name>
</gene>
<reference evidence="1 2" key="1">
    <citation type="submission" date="2024-11" db="EMBL/GenBank/DDBJ databases">
        <title>Chromosome-level genome assembly of the freshwater bivalve Anodonta woodiana.</title>
        <authorList>
            <person name="Chen X."/>
        </authorList>
    </citation>
    <scope>NUCLEOTIDE SEQUENCE [LARGE SCALE GENOMIC DNA]</scope>
    <source>
        <strain evidence="1">MN2024</strain>
        <tissue evidence="1">Gills</tissue>
    </source>
</reference>
<proteinExistence type="predicted"/>
<dbReference type="Proteomes" id="UP001634394">
    <property type="component" value="Unassembled WGS sequence"/>
</dbReference>
<dbReference type="EMBL" id="JBJQND010000011">
    <property type="protein sequence ID" value="KAL3862184.1"/>
    <property type="molecule type" value="Genomic_DNA"/>
</dbReference>
<comment type="caution">
    <text evidence="1">The sequence shown here is derived from an EMBL/GenBank/DDBJ whole genome shotgun (WGS) entry which is preliminary data.</text>
</comment>
<sequence length="50" mass="5812">LAELCYWINGFRIDIWYHCRCACLLWGVYVSSSEENILLPFCRGNIPCIG</sequence>
<keyword evidence="2" id="KW-1185">Reference proteome</keyword>
<name>A0ABD3VKS3_SINWO</name>
<protein>
    <submittedName>
        <fullName evidence="1">Uncharacterized protein</fullName>
    </submittedName>
</protein>
<evidence type="ECO:0000313" key="2">
    <source>
        <dbReference type="Proteomes" id="UP001634394"/>
    </source>
</evidence>
<feature type="non-terminal residue" evidence="1">
    <location>
        <position position="50"/>
    </location>
</feature>
<organism evidence="1 2">
    <name type="scientific">Sinanodonta woodiana</name>
    <name type="common">Chinese pond mussel</name>
    <name type="synonym">Anodonta woodiana</name>
    <dbReference type="NCBI Taxonomy" id="1069815"/>
    <lineage>
        <taxon>Eukaryota</taxon>
        <taxon>Metazoa</taxon>
        <taxon>Spiralia</taxon>
        <taxon>Lophotrochozoa</taxon>
        <taxon>Mollusca</taxon>
        <taxon>Bivalvia</taxon>
        <taxon>Autobranchia</taxon>
        <taxon>Heteroconchia</taxon>
        <taxon>Palaeoheterodonta</taxon>
        <taxon>Unionida</taxon>
        <taxon>Unionoidea</taxon>
        <taxon>Unionidae</taxon>
        <taxon>Unioninae</taxon>
        <taxon>Sinanodonta</taxon>
    </lineage>
</organism>
<evidence type="ECO:0000313" key="1">
    <source>
        <dbReference type="EMBL" id="KAL3862184.1"/>
    </source>
</evidence>
<accession>A0ABD3VKS3</accession>